<dbReference type="SUPFAM" id="SSF53448">
    <property type="entry name" value="Nucleotide-diphospho-sugar transferases"/>
    <property type="match status" value="1"/>
</dbReference>
<protein>
    <submittedName>
        <fullName evidence="1">Glycosyltransferase family 2 protein</fullName>
    </submittedName>
</protein>
<accession>A0A7Y6BTL1</accession>
<keyword evidence="1" id="KW-0808">Transferase</keyword>
<dbReference type="Pfam" id="PF13704">
    <property type="entry name" value="Glyco_tranf_2_4"/>
    <property type="match status" value="1"/>
</dbReference>
<dbReference type="RefSeq" id="WP_175394444.1">
    <property type="nucleotide sequence ID" value="NZ_JABMCB010000149.1"/>
</dbReference>
<keyword evidence="2" id="KW-1185">Reference proteome</keyword>
<name>A0A7Y6BTL1_9BACL</name>
<sequence length="242" mass="28407">MIVHIYCICWNEEKMLPFFFRHYDDIADQYFVFDNGSTDQSLAMLKSHPKVTLEHFDIQDNSLIRSAQHLFNHFWKASRDKADWIIVCDIDEHLYHPDLRQYLQQCTSQGITLVVPQGYQMVSDSFPEDGETLCRSVRTGVRSTLFDKPQILNPSAIQEMNFGPGRHQAAPFGELVRPHSSEVLLLHYKYLGIEYLSSRYSTLKQGLREDDTANRWGFHYLWDEAEKRRQFEVLKNQSVIVL</sequence>
<comment type="caution">
    <text evidence="1">The sequence shown here is derived from an EMBL/GenBank/DDBJ whole genome shotgun (WGS) entry which is preliminary data.</text>
</comment>
<evidence type="ECO:0000313" key="1">
    <source>
        <dbReference type="EMBL" id="NUU74541.1"/>
    </source>
</evidence>
<gene>
    <name evidence="1" type="ORF">HP552_04640</name>
</gene>
<dbReference type="AlphaFoldDB" id="A0A7Y6BTL1"/>
<organism evidence="1 2">
    <name type="scientific">Paenibacillus xylanilyticus</name>
    <dbReference type="NCBI Taxonomy" id="248903"/>
    <lineage>
        <taxon>Bacteria</taxon>
        <taxon>Bacillati</taxon>
        <taxon>Bacillota</taxon>
        <taxon>Bacilli</taxon>
        <taxon>Bacillales</taxon>
        <taxon>Paenibacillaceae</taxon>
        <taxon>Paenibacillus</taxon>
    </lineage>
</organism>
<evidence type="ECO:0000313" key="2">
    <source>
        <dbReference type="Proteomes" id="UP000526125"/>
    </source>
</evidence>
<dbReference type="Gene3D" id="3.90.550.10">
    <property type="entry name" value="Spore Coat Polysaccharide Biosynthesis Protein SpsA, Chain A"/>
    <property type="match status" value="1"/>
</dbReference>
<dbReference type="Proteomes" id="UP000526125">
    <property type="component" value="Unassembled WGS sequence"/>
</dbReference>
<proteinExistence type="predicted"/>
<reference evidence="1 2" key="1">
    <citation type="submission" date="2020-05" db="EMBL/GenBank/DDBJ databases">
        <title>Genome Sequencing of Type Strains.</title>
        <authorList>
            <person name="Lemaire J.F."/>
            <person name="Inderbitzin P."/>
            <person name="Gregorio O.A."/>
            <person name="Collins S.B."/>
            <person name="Wespe N."/>
            <person name="Knight-Connoni V."/>
        </authorList>
    </citation>
    <scope>NUCLEOTIDE SEQUENCE [LARGE SCALE GENOMIC DNA]</scope>
    <source>
        <strain evidence="1 2">LMG 21957</strain>
    </source>
</reference>
<dbReference type="GO" id="GO:0016740">
    <property type="term" value="F:transferase activity"/>
    <property type="evidence" value="ECO:0007669"/>
    <property type="project" value="UniProtKB-KW"/>
</dbReference>
<dbReference type="InterPro" id="IPR029044">
    <property type="entry name" value="Nucleotide-diphossugar_trans"/>
</dbReference>
<dbReference type="EMBL" id="JABMCB010000149">
    <property type="protein sequence ID" value="NUU74541.1"/>
    <property type="molecule type" value="Genomic_DNA"/>
</dbReference>